<protein>
    <submittedName>
        <fullName evidence="1">Uncharacterized protein</fullName>
    </submittedName>
</protein>
<proteinExistence type="predicted"/>
<dbReference type="EMBL" id="WKPO01000025">
    <property type="protein sequence ID" value="MSB50097.1"/>
    <property type="molecule type" value="Genomic_DNA"/>
</dbReference>
<reference evidence="1 2" key="1">
    <citation type="journal article" date="2019" name="Nat. Med.">
        <title>A library of human gut bacterial isolates paired with longitudinal multiomics data enables mechanistic microbiome research.</title>
        <authorList>
            <person name="Poyet M."/>
            <person name="Groussin M."/>
            <person name="Gibbons S.M."/>
            <person name="Avila-Pacheco J."/>
            <person name="Jiang X."/>
            <person name="Kearney S.M."/>
            <person name="Perrotta A.R."/>
            <person name="Berdy B."/>
            <person name="Zhao S."/>
            <person name="Lieberman T.D."/>
            <person name="Swanson P.K."/>
            <person name="Smith M."/>
            <person name="Roesemann S."/>
            <person name="Alexander J.E."/>
            <person name="Rich S.A."/>
            <person name="Livny J."/>
            <person name="Vlamakis H."/>
            <person name="Clish C."/>
            <person name="Bullock K."/>
            <person name="Deik A."/>
            <person name="Scott J."/>
            <person name="Pierce K.A."/>
            <person name="Xavier R.J."/>
            <person name="Alm E.J."/>
        </authorList>
    </citation>
    <scope>NUCLEOTIDE SEQUENCE [LARGE SCALE GENOMIC DNA]</scope>
    <source>
        <strain evidence="1 2">BIOML-A5</strain>
    </source>
</reference>
<evidence type="ECO:0000313" key="2">
    <source>
        <dbReference type="Proteomes" id="UP000429811"/>
    </source>
</evidence>
<dbReference type="Pfam" id="PF11672">
    <property type="entry name" value="DUF3268"/>
    <property type="match status" value="1"/>
</dbReference>
<comment type="caution">
    <text evidence="1">The sequence shown here is derived from an EMBL/GenBank/DDBJ whole genome shotgun (WGS) entry which is preliminary data.</text>
</comment>
<gene>
    <name evidence="1" type="ORF">GKE90_15555</name>
</gene>
<dbReference type="Proteomes" id="UP000429811">
    <property type="component" value="Unassembled WGS sequence"/>
</dbReference>
<dbReference type="AlphaFoldDB" id="A0A6I2RLV9"/>
<name>A0A6I2RLV9_FLAPL</name>
<dbReference type="InterPro" id="IPR021686">
    <property type="entry name" value="DUF3268"/>
</dbReference>
<evidence type="ECO:0000313" key="1">
    <source>
        <dbReference type="EMBL" id="MSB50097.1"/>
    </source>
</evidence>
<sequence>MFSGLRGCPVRKSTLRNVPDASAAARLNHSTPGICSGSSTQTGSAPCGSWIKASARTSDVLYICKKKVHYVKKVHLTCPKCHSKALLRPASVVYGNKADPNAKVYVCARYPACDSYVNAHRHTNQPMGTLADAVLRQKRRETHLELDRLWKNGLMSRAEAYRLIQFYLGVPSEDAHIGKFFVGRCEEVSAFCRWFSSAADQAA</sequence>
<accession>A0A6I2RLV9</accession>
<organism evidence="1 2">
    <name type="scientific">Flavonifractor plautii</name>
    <name type="common">Fusobacterium plautii</name>
    <dbReference type="NCBI Taxonomy" id="292800"/>
    <lineage>
        <taxon>Bacteria</taxon>
        <taxon>Bacillati</taxon>
        <taxon>Bacillota</taxon>
        <taxon>Clostridia</taxon>
        <taxon>Eubacteriales</taxon>
        <taxon>Oscillospiraceae</taxon>
        <taxon>Flavonifractor</taxon>
    </lineage>
</organism>